<dbReference type="PROSITE" id="PS01096">
    <property type="entry name" value="PPIC_PPIASE_1"/>
    <property type="match status" value="1"/>
</dbReference>
<feature type="chain" id="PRO_5007809510" description="PpiC domain-containing protein" evidence="3">
    <location>
        <begin position="23"/>
        <end position="446"/>
    </location>
</feature>
<dbReference type="PANTHER" id="PTHR47637:SF1">
    <property type="entry name" value="CHAPERONE SURA"/>
    <property type="match status" value="1"/>
</dbReference>
<dbReference type="Pfam" id="PF00639">
    <property type="entry name" value="Rotamase"/>
    <property type="match status" value="2"/>
</dbReference>
<keyword evidence="6" id="KW-1185">Reference proteome</keyword>
<keyword evidence="1 3" id="KW-0732">Signal</keyword>
<dbReference type="InterPro" id="IPR000297">
    <property type="entry name" value="PPIase_PpiC"/>
</dbReference>
<dbReference type="Proteomes" id="UP000075606">
    <property type="component" value="Unassembled WGS sequence"/>
</dbReference>
<organism evidence="5 6">
    <name type="scientific">Roseivirga spongicola</name>
    <dbReference type="NCBI Taxonomy" id="333140"/>
    <lineage>
        <taxon>Bacteria</taxon>
        <taxon>Pseudomonadati</taxon>
        <taxon>Bacteroidota</taxon>
        <taxon>Cytophagia</taxon>
        <taxon>Cytophagales</taxon>
        <taxon>Roseivirgaceae</taxon>
        <taxon>Roseivirga</taxon>
    </lineage>
</organism>
<keyword evidence="2" id="KW-0697">Rotamase</keyword>
<feature type="domain" description="PpiC" evidence="4">
    <location>
        <begin position="277"/>
        <end position="376"/>
    </location>
</feature>
<evidence type="ECO:0000313" key="6">
    <source>
        <dbReference type="Proteomes" id="UP000075606"/>
    </source>
</evidence>
<dbReference type="AlphaFoldDB" id="A0A150XHL7"/>
<sequence length="446" mass="50575">MKITRYIASAAVMLLMFSNVRAQEGEVVDKIIAKVDDKIILKSDLESSYLQFLSSPAAVQFDGDARCLLLKDMVESKVMHAMSEIDSIIVDPSRVDYEMQGRAQNIMQRYGSEEAIRQAYGKSLDQIMEELRPDIQEQLQIQQQEQSILADVSVTPNEIRKLYTSIPKDSLPLYSTEYEIGMIIKNPEVDDSVIDELKDKLRGIRERIINGESFEIMATLNSDGPTSANGGNLGFNQRGTMDPAFEAATLSLKPGEISMPFESSFGVHISQLIEKRGNEYNSRHIILIPKPTQDDVQEAVNYLDSLREEIIAEKISFEQAAKEYSDDERTKSNGGFMSGQFGSLRVPASELDPELYFEIDKMKEGEISKASTIQVGAEDELARIIYYRKKVAPHRANLTEDYEKLKAATIQMKKDRKRQEYLQDKMKEVYIEIAPEYNRCGIINNQ</sequence>
<dbReference type="EMBL" id="LRPC01000001">
    <property type="protein sequence ID" value="KYG78219.1"/>
    <property type="molecule type" value="Genomic_DNA"/>
</dbReference>
<dbReference type="SUPFAM" id="SSF54534">
    <property type="entry name" value="FKBP-like"/>
    <property type="match status" value="2"/>
</dbReference>
<evidence type="ECO:0000256" key="3">
    <source>
        <dbReference type="SAM" id="SignalP"/>
    </source>
</evidence>
<gene>
    <name evidence="5" type="ORF">AWW68_05480</name>
</gene>
<evidence type="ECO:0000256" key="2">
    <source>
        <dbReference type="PROSITE-ProRule" id="PRU00278"/>
    </source>
</evidence>
<dbReference type="InterPro" id="IPR050280">
    <property type="entry name" value="OMP_Chaperone_SurA"/>
</dbReference>
<evidence type="ECO:0000313" key="5">
    <source>
        <dbReference type="EMBL" id="KYG78219.1"/>
    </source>
</evidence>
<dbReference type="PANTHER" id="PTHR47637">
    <property type="entry name" value="CHAPERONE SURA"/>
    <property type="match status" value="1"/>
</dbReference>
<dbReference type="PROSITE" id="PS50198">
    <property type="entry name" value="PPIC_PPIASE_2"/>
    <property type="match status" value="2"/>
</dbReference>
<evidence type="ECO:0000256" key="1">
    <source>
        <dbReference type="ARBA" id="ARBA00022729"/>
    </source>
</evidence>
<dbReference type="GO" id="GO:0003755">
    <property type="term" value="F:peptidyl-prolyl cis-trans isomerase activity"/>
    <property type="evidence" value="ECO:0007669"/>
    <property type="project" value="UniProtKB-KW"/>
</dbReference>
<protein>
    <recommendedName>
        <fullName evidence="4">PpiC domain-containing protein</fullName>
    </recommendedName>
</protein>
<comment type="caution">
    <text evidence="5">The sequence shown here is derived from an EMBL/GenBank/DDBJ whole genome shotgun (WGS) entry which is preliminary data.</text>
</comment>
<dbReference type="RefSeq" id="WP_185101204.1">
    <property type="nucleotide sequence ID" value="NZ_CP139724.1"/>
</dbReference>
<dbReference type="Gene3D" id="1.10.4030.10">
    <property type="entry name" value="Porin chaperone SurA, peptide-binding domain"/>
    <property type="match status" value="1"/>
</dbReference>
<name>A0A150XHL7_9BACT</name>
<feature type="domain" description="PpiC" evidence="4">
    <location>
        <begin position="175"/>
        <end position="274"/>
    </location>
</feature>
<evidence type="ECO:0000259" key="4">
    <source>
        <dbReference type="PROSITE" id="PS50198"/>
    </source>
</evidence>
<keyword evidence="2" id="KW-0413">Isomerase</keyword>
<proteinExistence type="predicted"/>
<dbReference type="Gene3D" id="3.10.50.40">
    <property type="match status" value="2"/>
</dbReference>
<accession>A0A150XHL7</accession>
<dbReference type="InterPro" id="IPR027304">
    <property type="entry name" value="Trigger_fact/SurA_dom_sf"/>
</dbReference>
<dbReference type="STRING" id="333140.AWW68_05480"/>
<reference evidence="5 6" key="1">
    <citation type="submission" date="2016-01" db="EMBL/GenBank/DDBJ databases">
        <title>Genome sequencing of Roseivirga spongicola UST030701-084.</title>
        <authorList>
            <person name="Selvaratnam C."/>
            <person name="Thevarajoo S."/>
            <person name="Goh K.M."/>
            <person name="Ee R."/>
            <person name="Chan K.-G."/>
            <person name="Chong C.S."/>
        </authorList>
    </citation>
    <scope>NUCLEOTIDE SEQUENCE [LARGE SCALE GENOMIC DNA]</scope>
    <source>
        <strain evidence="5 6">UST030701-084</strain>
    </source>
</reference>
<dbReference type="InterPro" id="IPR023058">
    <property type="entry name" value="PPIase_PpiC_CS"/>
</dbReference>
<feature type="signal peptide" evidence="3">
    <location>
        <begin position="1"/>
        <end position="22"/>
    </location>
</feature>
<dbReference type="InterPro" id="IPR046357">
    <property type="entry name" value="PPIase_dom_sf"/>
</dbReference>
<dbReference type="SUPFAM" id="SSF109998">
    <property type="entry name" value="Triger factor/SurA peptide-binding domain-like"/>
    <property type="match status" value="1"/>
</dbReference>